<evidence type="ECO:0000256" key="3">
    <source>
        <dbReference type="ARBA" id="ARBA00022729"/>
    </source>
</evidence>
<dbReference type="PANTHER" id="PTHR30085:SF6">
    <property type="entry name" value="ABC TRANSPORTER GLUTAMINE-BINDING PROTEIN GLNH"/>
    <property type="match status" value="1"/>
</dbReference>
<dbReference type="InterPro" id="IPR051455">
    <property type="entry name" value="Bact_solute-bind_prot3"/>
</dbReference>
<evidence type="ECO:0000313" key="6">
    <source>
        <dbReference type="EMBL" id="GAL94811.1"/>
    </source>
</evidence>
<dbReference type="NCBIfam" id="TIGR04262">
    <property type="entry name" value="orph_peri_GRRM"/>
    <property type="match status" value="1"/>
</dbReference>
<dbReference type="EMBL" id="BBPA01000064">
    <property type="protein sequence ID" value="GAL94811.1"/>
    <property type="molecule type" value="Genomic_DNA"/>
</dbReference>
<dbReference type="RefSeq" id="WP_045360997.1">
    <property type="nucleotide sequence ID" value="NZ_BBPA01000064.1"/>
</dbReference>
<feature type="signal peptide" evidence="4">
    <location>
        <begin position="1"/>
        <end position="24"/>
    </location>
</feature>
<feature type="domain" description="Solute-binding protein family 3/N-terminal" evidence="5">
    <location>
        <begin position="36"/>
        <end position="269"/>
    </location>
</feature>
<gene>
    <name evidence="6" type="ORF">N44_03666</name>
</gene>
<evidence type="ECO:0000256" key="1">
    <source>
        <dbReference type="ARBA" id="ARBA00010333"/>
    </source>
</evidence>
<protein>
    <recommendedName>
        <fullName evidence="5">Solute-binding protein family 3/N-terminal domain-containing protein</fullName>
    </recommendedName>
</protein>
<evidence type="ECO:0000256" key="2">
    <source>
        <dbReference type="ARBA" id="ARBA00022448"/>
    </source>
</evidence>
<evidence type="ECO:0000259" key="5">
    <source>
        <dbReference type="SMART" id="SM00062"/>
    </source>
</evidence>
<keyword evidence="2" id="KW-0813">Transport</keyword>
<proteinExistence type="inferred from homology"/>
<organism evidence="6 7">
    <name type="scientific">Microcystis aeruginosa NIES-44</name>
    <dbReference type="NCBI Taxonomy" id="449439"/>
    <lineage>
        <taxon>Bacteria</taxon>
        <taxon>Bacillati</taxon>
        <taxon>Cyanobacteriota</taxon>
        <taxon>Cyanophyceae</taxon>
        <taxon>Oscillatoriophycideae</taxon>
        <taxon>Chroococcales</taxon>
        <taxon>Microcystaceae</taxon>
        <taxon>Microcystis</taxon>
    </lineage>
</organism>
<accession>A0A0A1VZW9</accession>
<dbReference type="AlphaFoldDB" id="A0A0A1VZW9"/>
<dbReference type="SMART" id="SM00062">
    <property type="entry name" value="PBPb"/>
    <property type="match status" value="1"/>
</dbReference>
<dbReference type="InterPro" id="IPR001638">
    <property type="entry name" value="Solute-binding_3/MltF_N"/>
</dbReference>
<dbReference type="PANTHER" id="PTHR30085">
    <property type="entry name" value="AMINO ACID ABC TRANSPORTER PERMEASE"/>
    <property type="match status" value="1"/>
</dbReference>
<dbReference type="Gene3D" id="3.40.190.10">
    <property type="entry name" value="Periplasmic binding protein-like II"/>
    <property type="match status" value="2"/>
</dbReference>
<dbReference type="InterPro" id="IPR026358">
    <property type="entry name" value="Orph_peri_GRRM"/>
</dbReference>
<dbReference type="Proteomes" id="UP000030321">
    <property type="component" value="Unassembled WGS sequence"/>
</dbReference>
<feature type="chain" id="PRO_5001981698" description="Solute-binding protein family 3/N-terminal domain-containing protein" evidence="4">
    <location>
        <begin position="25"/>
        <end position="299"/>
    </location>
</feature>
<comment type="similarity">
    <text evidence="1">Belongs to the bacterial solute-binding protein 3 family.</text>
</comment>
<keyword evidence="3 4" id="KW-0732">Signal</keyword>
<evidence type="ECO:0000313" key="7">
    <source>
        <dbReference type="Proteomes" id="UP000030321"/>
    </source>
</evidence>
<reference evidence="7" key="1">
    <citation type="journal article" date="2015" name="Genome">
        <title>Whole Genome Sequence of the Non-Microcystin-Producing Microcystis aeruginosa Strain NIES-44.</title>
        <authorList>
            <person name="Okano K."/>
            <person name="Miyata N."/>
            <person name="Ozaki Y."/>
        </authorList>
    </citation>
    <scope>NUCLEOTIDE SEQUENCE [LARGE SCALE GENOMIC DNA]</scope>
    <source>
        <strain evidence="7">NIES-44</strain>
    </source>
</reference>
<dbReference type="GO" id="GO:0030288">
    <property type="term" value="C:outer membrane-bounded periplasmic space"/>
    <property type="evidence" value="ECO:0007669"/>
    <property type="project" value="TreeGrafter"/>
</dbReference>
<comment type="caution">
    <text evidence="6">The sequence shown here is derived from an EMBL/GenBank/DDBJ whole genome shotgun (WGS) entry which is preliminary data.</text>
</comment>
<name>A0A0A1VZW9_MICAE</name>
<dbReference type="GO" id="GO:0005576">
    <property type="term" value="C:extracellular region"/>
    <property type="evidence" value="ECO:0007669"/>
    <property type="project" value="TreeGrafter"/>
</dbReference>
<dbReference type="SUPFAM" id="SSF53850">
    <property type="entry name" value="Periplasmic binding protein-like II"/>
    <property type="match status" value="1"/>
</dbReference>
<evidence type="ECO:0000256" key="4">
    <source>
        <dbReference type="SAM" id="SignalP"/>
    </source>
</evidence>
<dbReference type="Pfam" id="PF00497">
    <property type="entry name" value="SBP_bac_3"/>
    <property type="match status" value="1"/>
</dbReference>
<dbReference type="CDD" id="cd13688">
    <property type="entry name" value="PBP2_GltI_DEBP"/>
    <property type="match status" value="1"/>
</dbReference>
<sequence>MKKILQLVGLGCLLPMFLASASLAETVVEKVARTGFLTVGTRFDAIPYSYINDKGELVGYSMDVLERIRKRLETRLGRPVTLQMIEANQPGEKINLIRSGEIDIACSTAFTWERAKVVDFSISYSISGIRILAKKGSNLSTPQSLIGKRIALVPTSAAVDVIKLVQPQATIVTTYSTIEEAIEALKTGKIDAIAGDSISLAGTILRDNPKIYEIVPEEALANFGIACMVPENNSTFLDDVNYAIVKMMQDYITNDTATVSQIDRWFGSQGMVPIPPELLKGFFAFKVIEHAQINPQEAK</sequence>
<dbReference type="GO" id="GO:0006865">
    <property type="term" value="P:amino acid transport"/>
    <property type="evidence" value="ECO:0007669"/>
    <property type="project" value="TreeGrafter"/>
</dbReference>